<keyword evidence="9" id="KW-1185">Reference proteome</keyword>
<proteinExistence type="inferred from homology"/>
<evidence type="ECO:0000313" key="9">
    <source>
        <dbReference type="Proteomes" id="UP001177023"/>
    </source>
</evidence>
<dbReference type="GO" id="GO:0008047">
    <property type="term" value="F:enzyme activator activity"/>
    <property type="evidence" value="ECO:0007669"/>
    <property type="project" value="InterPro"/>
</dbReference>
<evidence type="ECO:0000256" key="4">
    <source>
        <dbReference type="ARBA" id="ARBA00022664"/>
    </source>
</evidence>
<dbReference type="GO" id="GO:0003729">
    <property type="term" value="F:mRNA binding"/>
    <property type="evidence" value="ECO:0007669"/>
    <property type="project" value="TreeGrafter"/>
</dbReference>
<dbReference type="AlphaFoldDB" id="A0AA36D327"/>
<feature type="domain" description="mRNA-decapping enzyme C-terminal" evidence="7">
    <location>
        <begin position="295"/>
        <end position="332"/>
    </location>
</feature>
<evidence type="ECO:0000256" key="2">
    <source>
        <dbReference type="ARBA" id="ARBA00008778"/>
    </source>
</evidence>
<gene>
    <name evidence="8" type="ORF">MSPICULIGERA_LOCUS17991</name>
</gene>
<dbReference type="GO" id="GO:0031087">
    <property type="term" value="P:deadenylation-independent decapping of nuclear-transcribed mRNA"/>
    <property type="evidence" value="ECO:0007669"/>
    <property type="project" value="TreeGrafter"/>
</dbReference>
<dbReference type="GO" id="GO:0000290">
    <property type="term" value="P:deadenylation-dependent decapping of nuclear-transcribed mRNA"/>
    <property type="evidence" value="ECO:0007669"/>
    <property type="project" value="InterPro"/>
</dbReference>
<dbReference type="Gene3D" id="2.30.29.30">
    <property type="entry name" value="Pleckstrin-homology domain (PH domain)/Phosphotyrosine-binding domain (PTB)"/>
    <property type="match status" value="1"/>
</dbReference>
<comment type="similarity">
    <text evidence="2">Belongs to the DCP1 family.</text>
</comment>
<dbReference type="SUPFAM" id="SSF50729">
    <property type="entry name" value="PH domain-like"/>
    <property type="match status" value="1"/>
</dbReference>
<evidence type="ECO:0000256" key="5">
    <source>
        <dbReference type="ARBA" id="ARBA00023161"/>
    </source>
</evidence>
<keyword evidence="3" id="KW-0963">Cytoplasm</keyword>
<dbReference type="InterPro" id="IPR010334">
    <property type="entry name" value="Dcp1"/>
</dbReference>
<dbReference type="PANTHER" id="PTHR16290">
    <property type="entry name" value="TRANSCRIPTION FACTOR SMIF DECAPPING ENZYME DCP1"/>
    <property type="match status" value="1"/>
</dbReference>
<dbReference type="Proteomes" id="UP001177023">
    <property type="component" value="Unassembled WGS sequence"/>
</dbReference>
<feature type="region of interest" description="Disordered" evidence="6">
    <location>
        <begin position="141"/>
        <end position="166"/>
    </location>
</feature>
<accession>A0AA36D327</accession>
<keyword evidence="5" id="KW-0866">Nonsense-mediated mRNA decay</keyword>
<evidence type="ECO:0000313" key="8">
    <source>
        <dbReference type="EMBL" id="CAJ0579786.1"/>
    </source>
</evidence>
<feature type="non-terminal residue" evidence="8">
    <location>
        <position position="1"/>
    </location>
</feature>
<dbReference type="Gene3D" id="6.10.140.2030">
    <property type="match status" value="1"/>
</dbReference>
<dbReference type="InterPro" id="IPR031953">
    <property type="entry name" value="mRNA_decap_C"/>
</dbReference>
<feature type="compositionally biased region" description="Low complexity" evidence="6">
    <location>
        <begin position="151"/>
        <end position="162"/>
    </location>
</feature>
<dbReference type="GO" id="GO:0000932">
    <property type="term" value="C:P-body"/>
    <property type="evidence" value="ECO:0007669"/>
    <property type="project" value="TreeGrafter"/>
</dbReference>
<sequence>MDPNTASKNLASIRNIDPCAEAILDKVNHTALYRFNNVSRAWEKSDVDGAMFVIQRIDTPYYSLILANRQSLQDMIEPITALIRLQMQPPYIFFCKPDGEIRGLWFFNDADCERIYNIMHRIVTELQAGKEKCSFITPMPGASSPAPANKSPVEPAASVAPPNDTSSLKDLLARLNKGTQPSNEPAATAPKQTQGISIMGQLFGGSKPPPTPEAPVSATPIVHVADLEKRFLQGEKPSPLKPASPLMGNSTSAASLNAFSTRSVQGSEDHDPSELDSVSIRGAEPGLGGDNDVPLLDREQFRSAIAHLLQHDDDFVTQIHQAYVDVLMNRLSIRPNANS</sequence>
<keyword evidence="4" id="KW-0507">mRNA processing</keyword>
<dbReference type="PANTHER" id="PTHR16290:SF0">
    <property type="entry name" value="DECAPPING PROTEIN 1, ISOFORM A"/>
    <property type="match status" value="1"/>
</dbReference>
<comment type="caution">
    <text evidence="8">The sequence shown here is derived from an EMBL/GenBank/DDBJ whole genome shotgun (WGS) entry which is preliminary data.</text>
</comment>
<dbReference type="Pfam" id="PF16741">
    <property type="entry name" value="mRNA_decap_C"/>
    <property type="match status" value="1"/>
</dbReference>
<reference evidence="8" key="1">
    <citation type="submission" date="2023-06" db="EMBL/GenBank/DDBJ databases">
        <authorList>
            <person name="Delattre M."/>
        </authorList>
    </citation>
    <scope>NUCLEOTIDE SEQUENCE</scope>
    <source>
        <strain evidence="8">AF72</strain>
    </source>
</reference>
<dbReference type="CDD" id="cd09804">
    <property type="entry name" value="Dcp1"/>
    <property type="match status" value="1"/>
</dbReference>
<organism evidence="8 9">
    <name type="scientific">Mesorhabditis spiculigera</name>
    <dbReference type="NCBI Taxonomy" id="96644"/>
    <lineage>
        <taxon>Eukaryota</taxon>
        <taxon>Metazoa</taxon>
        <taxon>Ecdysozoa</taxon>
        <taxon>Nematoda</taxon>
        <taxon>Chromadorea</taxon>
        <taxon>Rhabditida</taxon>
        <taxon>Rhabditina</taxon>
        <taxon>Rhabditomorpha</taxon>
        <taxon>Rhabditoidea</taxon>
        <taxon>Rhabditidae</taxon>
        <taxon>Mesorhabditinae</taxon>
        <taxon>Mesorhabditis</taxon>
    </lineage>
</organism>
<name>A0AA36D327_9BILA</name>
<feature type="region of interest" description="Disordered" evidence="6">
    <location>
        <begin position="262"/>
        <end position="292"/>
    </location>
</feature>
<dbReference type="EMBL" id="CATQJA010002657">
    <property type="protein sequence ID" value="CAJ0579786.1"/>
    <property type="molecule type" value="Genomic_DNA"/>
</dbReference>
<dbReference type="GO" id="GO:0000184">
    <property type="term" value="P:nuclear-transcribed mRNA catabolic process, nonsense-mediated decay"/>
    <property type="evidence" value="ECO:0007669"/>
    <property type="project" value="UniProtKB-KW"/>
</dbReference>
<evidence type="ECO:0000256" key="6">
    <source>
        <dbReference type="SAM" id="MobiDB-lite"/>
    </source>
</evidence>
<evidence type="ECO:0000256" key="3">
    <source>
        <dbReference type="ARBA" id="ARBA00022490"/>
    </source>
</evidence>
<dbReference type="GO" id="GO:0006397">
    <property type="term" value="P:mRNA processing"/>
    <property type="evidence" value="ECO:0007669"/>
    <property type="project" value="UniProtKB-KW"/>
</dbReference>
<protein>
    <recommendedName>
        <fullName evidence="7">mRNA-decapping enzyme C-terminal domain-containing protein</fullName>
    </recommendedName>
</protein>
<evidence type="ECO:0000259" key="7">
    <source>
        <dbReference type="Pfam" id="PF16741"/>
    </source>
</evidence>
<evidence type="ECO:0000256" key="1">
    <source>
        <dbReference type="ARBA" id="ARBA00004496"/>
    </source>
</evidence>
<dbReference type="InterPro" id="IPR011993">
    <property type="entry name" value="PH-like_dom_sf"/>
</dbReference>
<dbReference type="Pfam" id="PF06058">
    <property type="entry name" value="DCP1"/>
    <property type="match status" value="1"/>
</dbReference>
<comment type="subcellular location">
    <subcellularLocation>
        <location evidence="1">Cytoplasm</location>
    </subcellularLocation>
</comment>